<gene>
    <name evidence="1" type="ORF">FIBSPDRAFT_857287</name>
</gene>
<dbReference type="EMBL" id="KV417527">
    <property type="protein sequence ID" value="KZP24237.1"/>
    <property type="molecule type" value="Genomic_DNA"/>
</dbReference>
<name>A0A166MRF2_9AGAM</name>
<proteinExistence type="predicted"/>
<dbReference type="STRING" id="436010.A0A166MRF2"/>
<dbReference type="AlphaFoldDB" id="A0A166MRF2"/>
<evidence type="ECO:0000313" key="1">
    <source>
        <dbReference type="EMBL" id="KZP24237.1"/>
    </source>
</evidence>
<protein>
    <submittedName>
        <fullName evidence="1">Uncharacterized protein</fullName>
    </submittedName>
</protein>
<dbReference type="OrthoDB" id="3054074at2759"/>
<evidence type="ECO:0000313" key="2">
    <source>
        <dbReference type="Proteomes" id="UP000076532"/>
    </source>
</evidence>
<sequence length="420" mass="45803">MSQSQALAIIPIDGPSELVRVIQNGPGMHLNLAFSAGGVYVEAAARKYAKLFGSGPVPATKAIETFLDDSAKRLAILDELFVLRGCSTAEHSAPTAGPRNAPKRSKDVVALKKLCEKVLKYARSSELPDTQLSAFKGIVMLTTRYIGIRLLFVELLSSGKRTAPPSQSDLARSWRQGSPGDKEYDFFLDYAAYCVTGPDEITVIVESLKPSSFGDFVDSSCVSERLSNWINNTLAATELSRLVAVRYLAGILELPSFWRRRIHNDLHTLTDVLCLVSIRLIEDLAADSEKRNVIVIDDLVMLDLEGINALIFVSLDRCPLRELPVENIRTASSLATAGKLIKRLQTDRAIALFPEASERAGKFLPRPETDAAIDATDIESMAPHHEPPPAQSTYDFNNLTDDILNIMGVTGAGKGLVGHL</sequence>
<dbReference type="Proteomes" id="UP000076532">
    <property type="component" value="Unassembled WGS sequence"/>
</dbReference>
<accession>A0A166MRF2</accession>
<reference evidence="1 2" key="1">
    <citation type="journal article" date="2016" name="Mol. Biol. Evol.">
        <title>Comparative Genomics of Early-Diverging Mushroom-Forming Fungi Provides Insights into the Origins of Lignocellulose Decay Capabilities.</title>
        <authorList>
            <person name="Nagy L.G."/>
            <person name="Riley R."/>
            <person name="Tritt A."/>
            <person name="Adam C."/>
            <person name="Daum C."/>
            <person name="Floudas D."/>
            <person name="Sun H."/>
            <person name="Yadav J.S."/>
            <person name="Pangilinan J."/>
            <person name="Larsson K.H."/>
            <person name="Matsuura K."/>
            <person name="Barry K."/>
            <person name="Labutti K."/>
            <person name="Kuo R."/>
            <person name="Ohm R.A."/>
            <person name="Bhattacharya S.S."/>
            <person name="Shirouzu T."/>
            <person name="Yoshinaga Y."/>
            <person name="Martin F.M."/>
            <person name="Grigoriev I.V."/>
            <person name="Hibbett D.S."/>
        </authorList>
    </citation>
    <scope>NUCLEOTIDE SEQUENCE [LARGE SCALE GENOMIC DNA]</scope>
    <source>
        <strain evidence="1 2">CBS 109695</strain>
    </source>
</reference>
<keyword evidence="2" id="KW-1185">Reference proteome</keyword>
<organism evidence="1 2">
    <name type="scientific">Athelia psychrophila</name>
    <dbReference type="NCBI Taxonomy" id="1759441"/>
    <lineage>
        <taxon>Eukaryota</taxon>
        <taxon>Fungi</taxon>
        <taxon>Dikarya</taxon>
        <taxon>Basidiomycota</taxon>
        <taxon>Agaricomycotina</taxon>
        <taxon>Agaricomycetes</taxon>
        <taxon>Agaricomycetidae</taxon>
        <taxon>Atheliales</taxon>
        <taxon>Atheliaceae</taxon>
        <taxon>Athelia</taxon>
    </lineage>
</organism>